<proteinExistence type="predicted"/>
<dbReference type="Proteomes" id="UP000486351">
    <property type="component" value="Unassembled WGS sequence"/>
</dbReference>
<sequence>MDTISAVALLLHVAEQHDRMDGIGAVAPILAEPDTITQVACKSCLYWANWYSQSKSQTP</sequence>
<dbReference type="EMBL" id="QXFY01000139">
    <property type="protein sequence ID" value="KAE9355136.1"/>
    <property type="molecule type" value="Genomic_DNA"/>
</dbReference>
<gene>
    <name evidence="1" type="ORF">PF008_g4207</name>
</gene>
<accession>A0A6G0SCK0</accession>
<evidence type="ECO:0000313" key="1">
    <source>
        <dbReference type="EMBL" id="KAE9355136.1"/>
    </source>
</evidence>
<protein>
    <submittedName>
        <fullName evidence="1">Uncharacterized protein</fullName>
    </submittedName>
</protein>
<evidence type="ECO:0000313" key="2">
    <source>
        <dbReference type="Proteomes" id="UP000486351"/>
    </source>
</evidence>
<reference evidence="1 2" key="1">
    <citation type="submission" date="2018-09" db="EMBL/GenBank/DDBJ databases">
        <title>Genomic investigation of the strawberry pathogen Phytophthora fragariae indicates pathogenicity is determined by transcriptional variation in three key races.</title>
        <authorList>
            <person name="Adams T.M."/>
            <person name="Armitage A.D."/>
            <person name="Sobczyk M.K."/>
            <person name="Bates H.J."/>
            <person name="Dunwell J.M."/>
            <person name="Nellist C.F."/>
            <person name="Harrison R.J."/>
        </authorList>
    </citation>
    <scope>NUCLEOTIDE SEQUENCE [LARGE SCALE GENOMIC DNA]</scope>
    <source>
        <strain evidence="1 2">NOV-77</strain>
    </source>
</reference>
<dbReference type="AlphaFoldDB" id="A0A6G0SCK0"/>
<organism evidence="1 2">
    <name type="scientific">Phytophthora fragariae</name>
    <dbReference type="NCBI Taxonomy" id="53985"/>
    <lineage>
        <taxon>Eukaryota</taxon>
        <taxon>Sar</taxon>
        <taxon>Stramenopiles</taxon>
        <taxon>Oomycota</taxon>
        <taxon>Peronosporomycetes</taxon>
        <taxon>Peronosporales</taxon>
        <taxon>Peronosporaceae</taxon>
        <taxon>Phytophthora</taxon>
    </lineage>
</organism>
<comment type="caution">
    <text evidence="1">The sequence shown here is derived from an EMBL/GenBank/DDBJ whole genome shotgun (WGS) entry which is preliminary data.</text>
</comment>
<name>A0A6G0SCK0_9STRA</name>